<dbReference type="InterPro" id="IPR008972">
    <property type="entry name" value="Cupredoxin"/>
</dbReference>
<dbReference type="CDD" id="cd00920">
    <property type="entry name" value="Cupredoxin"/>
    <property type="match status" value="1"/>
</dbReference>
<feature type="non-terminal residue" evidence="1">
    <location>
        <position position="1"/>
    </location>
</feature>
<dbReference type="EMBL" id="ML994188">
    <property type="protein sequence ID" value="KAF2197903.1"/>
    <property type="molecule type" value="Genomic_DNA"/>
</dbReference>
<dbReference type="Proteomes" id="UP000799536">
    <property type="component" value="Unassembled WGS sequence"/>
</dbReference>
<feature type="non-terminal residue" evidence="1">
    <location>
        <position position="126"/>
    </location>
</feature>
<sequence>PDGTANLTKQVVEILVGAAGQLVFNPEYVNVSKGTVLRFNFLGLNHTLTQATLSNPCERSTQLDTGFQQFNPMNVSGRFLVDFEVYSEDPQWFHCSQSIPRSHCNSGMVFSLNPGDKHGDFVHNAV</sequence>
<organism evidence="1 2">
    <name type="scientific">Delitschia confertaspora ATCC 74209</name>
    <dbReference type="NCBI Taxonomy" id="1513339"/>
    <lineage>
        <taxon>Eukaryota</taxon>
        <taxon>Fungi</taxon>
        <taxon>Dikarya</taxon>
        <taxon>Ascomycota</taxon>
        <taxon>Pezizomycotina</taxon>
        <taxon>Dothideomycetes</taxon>
        <taxon>Pleosporomycetidae</taxon>
        <taxon>Pleosporales</taxon>
        <taxon>Delitschiaceae</taxon>
        <taxon>Delitschia</taxon>
    </lineage>
</organism>
<evidence type="ECO:0000313" key="2">
    <source>
        <dbReference type="Proteomes" id="UP000799536"/>
    </source>
</evidence>
<dbReference type="InterPro" id="IPR052953">
    <property type="entry name" value="Ser-rich/MCO-related"/>
</dbReference>
<name>A0A9P4MSC8_9PLEO</name>
<protein>
    <recommendedName>
        <fullName evidence="3">Plastocyanin-like domain-containing protein</fullName>
    </recommendedName>
</protein>
<reference evidence="1" key="1">
    <citation type="journal article" date="2020" name="Stud. Mycol.">
        <title>101 Dothideomycetes genomes: a test case for predicting lifestyles and emergence of pathogens.</title>
        <authorList>
            <person name="Haridas S."/>
            <person name="Albert R."/>
            <person name="Binder M."/>
            <person name="Bloem J."/>
            <person name="Labutti K."/>
            <person name="Salamov A."/>
            <person name="Andreopoulos B."/>
            <person name="Baker S."/>
            <person name="Barry K."/>
            <person name="Bills G."/>
            <person name="Bluhm B."/>
            <person name="Cannon C."/>
            <person name="Castanera R."/>
            <person name="Culley D."/>
            <person name="Daum C."/>
            <person name="Ezra D."/>
            <person name="Gonzalez J."/>
            <person name="Henrissat B."/>
            <person name="Kuo A."/>
            <person name="Liang C."/>
            <person name="Lipzen A."/>
            <person name="Lutzoni F."/>
            <person name="Magnuson J."/>
            <person name="Mondo S."/>
            <person name="Nolan M."/>
            <person name="Ohm R."/>
            <person name="Pangilinan J."/>
            <person name="Park H.-J."/>
            <person name="Ramirez L."/>
            <person name="Alfaro M."/>
            <person name="Sun H."/>
            <person name="Tritt A."/>
            <person name="Yoshinaga Y."/>
            <person name="Zwiers L.-H."/>
            <person name="Turgeon B."/>
            <person name="Goodwin S."/>
            <person name="Spatafora J."/>
            <person name="Crous P."/>
            <person name="Grigoriev I."/>
        </authorList>
    </citation>
    <scope>NUCLEOTIDE SEQUENCE</scope>
    <source>
        <strain evidence="1">ATCC 74209</strain>
    </source>
</reference>
<dbReference type="SUPFAM" id="SSF49503">
    <property type="entry name" value="Cupredoxins"/>
    <property type="match status" value="1"/>
</dbReference>
<dbReference type="PANTHER" id="PTHR34883">
    <property type="entry name" value="SERINE-RICH PROTEIN, PUTATIVE-RELATED-RELATED"/>
    <property type="match status" value="1"/>
</dbReference>
<evidence type="ECO:0008006" key="3">
    <source>
        <dbReference type="Google" id="ProtNLM"/>
    </source>
</evidence>
<gene>
    <name evidence="1" type="ORF">GQ43DRAFT_336111</name>
</gene>
<evidence type="ECO:0000313" key="1">
    <source>
        <dbReference type="EMBL" id="KAF2197903.1"/>
    </source>
</evidence>
<dbReference type="PANTHER" id="PTHR34883:SF16">
    <property type="entry name" value="RICH PROTEIN, PUTATIVE-RELATED"/>
    <property type="match status" value="1"/>
</dbReference>
<dbReference type="Gene3D" id="2.60.40.420">
    <property type="entry name" value="Cupredoxins - blue copper proteins"/>
    <property type="match status" value="1"/>
</dbReference>
<keyword evidence="2" id="KW-1185">Reference proteome</keyword>
<comment type="caution">
    <text evidence="1">The sequence shown here is derived from an EMBL/GenBank/DDBJ whole genome shotgun (WGS) entry which is preliminary data.</text>
</comment>
<accession>A0A9P4MSC8</accession>
<dbReference type="AlphaFoldDB" id="A0A9P4MSC8"/>
<dbReference type="OrthoDB" id="2331100at2759"/>
<proteinExistence type="predicted"/>